<comment type="function">
    <text evidence="1">Essential for recycling GMP and indirectly, cGMP.</text>
</comment>
<gene>
    <name evidence="10" type="ORF">HNQ47_001699</name>
</gene>
<keyword evidence="6 10" id="KW-0418">Kinase</keyword>
<dbReference type="PANTHER" id="PTHR23117">
    <property type="entry name" value="GUANYLATE KINASE-RELATED"/>
    <property type="match status" value="1"/>
</dbReference>
<dbReference type="SUPFAM" id="SSF52540">
    <property type="entry name" value="P-loop containing nucleoside triphosphate hydrolases"/>
    <property type="match status" value="1"/>
</dbReference>
<evidence type="ECO:0000256" key="8">
    <source>
        <dbReference type="ARBA" id="ARBA00048594"/>
    </source>
</evidence>
<accession>A0A7W8CXX6</accession>
<dbReference type="Proteomes" id="UP000539953">
    <property type="component" value="Unassembled WGS sequence"/>
</dbReference>
<dbReference type="PROSITE" id="PS00856">
    <property type="entry name" value="GUANYLATE_KINASE_1"/>
    <property type="match status" value="1"/>
</dbReference>
<evidence type="ECO:0000259" key="9">
    <source>
        <dbReference type="PROSITE" id="PS50052"/>
    </source>
</evidence>
<evidence type="ECO:0000256" key="1">
    <source>
        <dbReference type="ARBA" id="ARBA00003531"/>
    </source>
</evidence>
<dbReference type="EC" id="2.7.4.8" evidence="3"/>
<evidence type="ECO:0000313" key="11">
    <source>
        <dbReference type="Proteomes" id="UP000539953"/>
    </source>
</evidence>
<feature type="domain" description="Guanylate kinase-like" evidence="9">
    <location>
        <begin position="6"/>
        <end position="86"/>
    </location>
</feature>
<evidence type="ECO:0000256" key="4">
    <source>
        <dbReference type="ARBA" id="ARBA00016296"/>
    </source>
</evidence>
<dbReference type="InterPro" id="IPR008144">
    <property type="entry name" value="Guanylate_kin-like_dom"/>
</dbReference>
<comment type="similarity">
    <text evidence="2">Belongs to the guanylate kinase family.</text>
</comment>
<protein>
    <recommendedName>
        <fullName evidence="4">Guanylate kinase</fullName>
        <ecNumber evidence="3">2.7.4.8</ecNumber>
    </recommendedName>
    <alternativeName>
        <fullName evidence="7">GMP kinase</fullName>
    </alternativeName>
</protein>
<dbReference type="Gene3D" id="3.40.50.300">
    <property type="entry name" value="P-loop containing nucleotide triphosphate hydrolases"/>
    <property type="match status" value="1"/>
</dbReference>
<proteinExistence type="inferred from homology"/>
<reference evidence="10 11" key="1">
    <citation type="submission" date="2020-08" db="EMBL/GenBank/DDBJ databases">
        <title>Genomic Encyclopedia of Type Strains, Phase IV (KMG-IV): sequencing the most valuable type-strain genomes for metagenomic binning, comparative biology and taxonomic classification.</title>
        <authorList>
            <person name="Goeker M."/>
        </authorList>
    </citation>
    <scope>NUCLEOTIDE SEQUENCE [LARGE SCALE GENOMIC DNA]</scope>
    <source>
        <strain evidence="10 11">DSM 25799</strain>
    </source>
</reference>
<dbReference type="Pfam" id="PF00625">
    <property type="entry name" value="Guanylate_kin"/>
    <property type="match status" value="1"/>
</dbReference>
<dbReference type="GO" id="GO:0005829">
    <property type="term" value="C:cytosol"/>
    <property type="evidence" value="ECO:0007669"/>
    <property type="project" value="TreeGrafter"/>
</dbReference>
<dbReference type="EMBL" id="JACHHK010000007">
    <property type="protein sequence ID" value="MBB5183660.1"/>
    <property type="molecule type" value="Genomic_DNA"/>
</dbReference>
<sequence>MKPTSDCLILIMGPAASGKTTIAKILAEVYHIPRLITYTTRAQRAGEKDGADYHFVSKETFQKMIDAHAFAEWQSFDSAYYGSCIEPGTHVLVITPQGYQKIKDQVSCRGFYLEVDPQQQFQRLHDRGLTEVQIHERIAEDQAEKRFLDASVRYIDTHQKTPAEIADVIMKQ</sequence>
<dbReference type="InterPro" id="IPR008145">
    <property type="entry name" value="GK/Ca_channel_bsu"/>
</dbReference>
<dbReference type="SMART" id="SM00072">
    <property type="entry name" value="GuKc"/>
    <property type="match status" value="1"/>
</dbReference>
<evidence type="ECO:0000256" key="7">
    <source>
        <dbReference type="ARBA" id="ARBA00030128"/>
    </source>
</evidence>
<dbReference type="InterPro" id="IPR020590">
    <property type="entry name" value="Guanylate_kinase_CS"/>
</dbReference>
<organism evidence="10 11">
    <name type="scientific">Catenisphaera adipataccumulans</name>
    <dbReference type="NCBI Taxonomy" id="700500"/>
    <lineage>
        <taxon>Bacteria</taxon>
        <taxon>Bacillati</taxon>
        <taxon>Bacillota</taxon>
        <taxon>Erysipelotrichia</taxon>
        <taxon>Erysipelotrichales</taxon>
        <taxon>Erysipelotrichaceae</taxon>
        <taxon>Catenisphaera</taxon>
    </lineage>
</organism>
<dbReference type="GO" id="GO:0004385">
    <property type="term" value="F:GMP kinase activity"/>
    <property type="evidence" value="ECO:0007669"/>
    <property type="project" value="UniProtKB-EC"/>
</dbReference>
<dbReference type="RefSeq" id="WP_183328957.1">
    <property type="nucleotide sequence ID" value="NZ_JACHHK010000007.1"/>
</dbReference>
<evidence type="ECO:0000256" key="3">
    <source>
        <dbReference type="ARBA" id="ARBA00012961"/>
    </source>
</evidence>
<dbReference type="PROSITE" id="PS50052">
    <property type="entry name" value="GUANYLATE_KINASE_2"/>
    <property type="match status" value="1"/>
</dbReference>
<evidence type="ECO:0000256" key="5">
    <source>
        <dbReference type="ARBA" id="ARBA00022679"/>
    </source>
</evidence>
<dbReference type="FunFam" id="3.30.63.10:FF:000002">
    <property type="entry name" value="Guanylate kinase 1"/>
    <property type="match status" value="1"/>
</dbReference>
<comment type="caution">
    <text evidence="10">The sequence shown here is derived from an EMBL/GenBank/DDBJ whole genome shotgun (WGS) entry which is preliminary data.</text>
</comment>
<dbReference type="InterPro" id="IPR027417">
    <property type="entry name" value="P-loop_NTPase"/>
</dbReference>
<evidence type="ECO:0000256" key="2">
    <source>
        <dbReference type="ARBA" id="ARBA00005790"/>
    </source>
</evidence>
<evidence type="ECO:0000256" key="6">
    <source>
        <dbReference type="ARBA" id="ARBA00022777"/>
    </source>
</evidence>
<evidence type="ECO:0000313" key="10">
    <source>
        <dbReference type="EMBL" id="MBB5183660.1"/>
    </source>
</evidence>
<keyword evidence="11" id="KW-1185">Reference proteome</keyword>
<keyword evidence="5 10" id="KW-0808">Transferase</keyword>
<name>A0A7W8CXX6_9FIRM</name>
<dbReference type="PANTHER" id="PTHR23117:SF13">
    <property type="entry name" value="GUANYLATE KINASE"/>
    <property type="match status" value="1"/>
</dbReference>
<dbReference type="AlphaFoldDB" id="A0A7W8CXX6"/>
<comment type="catalytic activity">
    <reaction evidence="8">
        <text>GMP + ATP = GDP + ADP</text>
        <dbReference type="Rhea" id="RHEA:20780"/>
        <dbReference type="ChEBI" id="CHEBI:30616"/>
        <dbReference type="ChEBI" id="CHEBI:58115"/>
        <dbReference type="ChEBI" id="CHEBI:58189"/>
        <dbReference type="ChEBI" id="CHEBI:456216"/>
        <dbReference type="EC" id="2.7.4.8"/>
    </reaction>
</comment>